<dbReference type="GO" id="GO:0005739">
    <property type="term" value="C:mitochondrion"/>
    <property type="evidence" value="ECO:0007669"/>
    <property type="project" value="UniProtKB-SubCell"/>
</dbReference>
<accession>A0AAP0Q1I8</accession>
<dbReference type="GO" id="GO:0009982">
    <property type="term" value="F:pseudouridine synthase activity"/>
    <property type="evidence" value="ECO:0007669"/>
    <property type="project" value="InterPro"/>
</dbReference>
<dbReference type="CDD" id="cd02869">
    <property type="entry name" value="PseudoU_synth_RluA_like"/>
    <property type="match status" value="1"/>
</dbReference>
<feature type="domain" description="Pseudouridine synthase RsuA/RluA-like" evidence="6">
    <location>
        <begin position="201"/>
        <end position="371"/>
    </location>
</feature>
<keyword evidence="3" id="KW-0496">Mitochondrion</keyword>
<dbReference type="AlphaFoldDB" id="A0AAP0Q1I8"/>
<evidence type="ECO:0000256" key="3">
    <source>
        <dbReference type="ARBA" id="ARBA00023128"/>
    </source>
</evidence>
<dbReference type="InterPro" id="IPR020103">
    <property type="entry name" value="PsdUridine_synth_cat_dom_sf"/>
</dbReference>
<evidence type="ECO:0000256" key="4">
    <source>
        <dbReference type="ARBA" id="ARBA00023235"/>
    </source>
</evidence>
<evidence type="ECO:0000313" key="8">
    <source>
        <dbReference type="Proteomes" id="UP001420932"/>
    </source>
</evidence>
<evidence type="ECO:0000313" key="7">
    <source>
        <dbReference type="EMBL" id="KAK9163808.1"/>
    </source>
</evidence>
<reference evidence="7 8" key="1">
    <citation type="submission" date="2024-01" db="EMBL/GenBank/DDBJ databases">
        <title>Genome assemblies of Stephania.</title>
        <authorList>
            <person name="Yang L."/>
        </authorList>
    </citation>
    <scope>NUCLEOTIDE SEQUENCE [LARGE SCALE GENOMIC DNA]</scope>
    <source>
        <strain evidence="7">YNDBR</strain>
        <tissue evidence="7">Leaf</tissue>
    </source>
</reference>
<dbReference type="InterPro" id="IPR050188">
    <property type="entry name" value="RluA_PseudoU_synthase"/>
</dbReference>
<feature type="compositionally biased region" description="Basic and acidic residues" evidence="5">
    <location>
        <begin position="45"/>
        <end position="55"/>
    </location>
</feature>
<name>A0AAP0Q1I8_9MAGN</name>
<keyword evidence="4" id="KW-0413">Isomerase</keyword>
<evidence type="ECO:0000256" key="1">
    <source>
        <dbReference type="ARBA" id="ARBA00004173"/>
    </source>
</evidence>
<protein>
    <recommendedName>
        <fullName evidence="6">Pseudouridine synthase RsuA/RluA-like domain-containing protein</fullName>
    </recommendedName>
</protein>
<keyword evidence="8" id="KW-1185">Reference proteome</keyword>
<dbReference type="Pfam" id="PF00849">
    <property type="entry name" value="PseudoU_synth_2"/>
    <property type="match status" value="1"/>
</dbReference>
<dbReference type="PANTHER" id="PTHR21600">
    <property type="entry name" value="MITOCHONDRIAL RNA PSEUDOURIDINE SYNTHASE"/>
    <property type="match status" value="1"/>
</dbReference>
<comment type="similarity">
    <text evidence="2">Belongs to the pseudouridine synthase RluA family.</text>
</comment>
<organism evidence="7 8">
    <name type="scientific">Stephania yunnanensis</name>
    <dbReference type="NCBI Taxonomy" id="152371"/>
    <lineage>
        <taxon>Eukaryota</taxon>
        <taxon>Viridiplantae</taxon>
        <taxon>Streptophyta</taxon>
        <taxon>Embryophyta</taxon>
        <taxon>Tracheophyta</taxon>
        <taxon>Spermatophyta</taxon>
        <taxon>Magnoliopsida</taxon>
        <taxon>Ranunculales</taxon>
        <taxon>Menispermaceae</taxon>
        <taxon>Menispermoideae</taxon>
        <taxon>Cissampelideae</taxon>
        <taxon>Stephania</taxon>
    </lineage>
</organism>
<comment type="subcellular location">
    <subcellularLocation>
        <location evidence="1">Mitochondrion</location>
    </subcellularLocation>
</comment>
<evidence type="ECO:0000256" key="5">
    <source>
        <dbReference type="SAM" id="MobiDB-lite"/>
    </source>
</evidence>
<dbReference type="GO" id="GO:0003723">
    <property type="term" value="F:RNA binding"/>
    <property type="evidence" value="ECO:0007669"/>
    <property type="project" value="InterPro"/>
</dbReference>
<proteinExistence type="inferred from homology"/>
<dbReference type="InterPro" id="IPR006145">
    <property type="entry name" value="PsdUridine_synth_RsuA/RluA"/>
</dbReference>
<dbReference type="SUPFAM" id="SSF55120">
    <property type="entry name" value="Pseudouridine synthase"/>
    <property type="match status" value="1"/>
</dbReference>
<dbReference type="PANTHER" id="PTHR21600:SF81">
    <property type="entry name" value="21S RRNA PSEUDOURIDINE(2819) SYNTHASE"/>
    <property type="match status" value="1"/>
</dbReference>
<evidence type="ECO:0000259" key="6">
    <source>
        <dbReference type="Pfam" id="PF00849"/>
    </source>
</evidence>
<sequence length="483" mass="53573">MAETIALCRRASLRSSNIRELGFLLSNSIFNEQFARQHTTTSTISRDDSVNEKNPKTGKWFTLPPFSPTPNASSVAKILSESRVVGKGSGEATPTSITALKWVLHCCPKLPRSLVQKLFRLRQVRRESIGSNQSTSASDSGTECQDHRLKRVSAKDGMNVGDVIFLPVTVQEFPSHRKGCTCNEDEIKYIHSLEIHKDSAIIVINKPPGMPVQGGSGIIKSLDMLGATYLRSGSSEPPRLVHRLDRDSSGILVMARTQASATLLHSIFREKTFAASINENGNAKRILQRKYWALVIGVPRRAKGVISAPLGKVVLDGGKSERITVVSDANGISSQHAVTEYRVIETSSDGYSWLELCPLTGRKHQLRVHCAEYLGTPIVGDYKYGWQAHRNWIPVPSPLKFDMATKYEFPSMDPFGLNLESGSVAEKQPRLHLHCRQMGLPNASMILQKMQAPLDCDLSKLGSQDFVAPLPWHMQRSWDILCY</sequence>
<comment type="caution">
    <text evidence="7">The sequence shown here is derived from an EMBL/GenBank/DDBJ whole genome shotgun (WGS) entry which is preliminary data.</text>
</comment>
<dbReference type="GO" id="GO:0000455">
    <property type="term" value="P:enzyme-directed rRNA pseudouridine synthesis"/>
    <property type="evidence" value="ECO:0007669"/>
    <property type="project" value="TreeGrafter"/>
</dbReference>
<dbReference type="Gene3D" id="3.30.2350.10">
    <property type="entry name" value="Pseudouridine synthase"/>
    <property type="match status" value="1"/>
</dbReference>
<dbReference type="Proteomes" id="UP001420932">
    <property type="component" value="Unassembled WGS sequence"/>
</dbReference>
<gene>
    <name evidence="7" type="ORF">Syun_004710</name>
</gene>
<dbReference type="EMBL" id="JBBNAF010000002">
    <property type="protein sequence ID" value="KAK9163808.1"/>
    <property type="molecule type" value="Genomic_DNA"/>
</dbReference>
<feature type="region of interest" description="Disordered" evidence="5">
    <location>
        <begin position="40"/>
        <end position="65"/>
    </location>
</feature>
<evidence type="ECO:0000256" key="2">
    <source>
        <dbReference type="ARBA" id="ARBA00010876"/>
    </source>
</evidence>